<keyword evidence="4 5" id="KW-0472">Membrane</keyword>
<dbReference type="KEGG" id="axe:P40_04845"/>
<dbReference type="GO" id="GO:0016740">
    <property type="term" value="F:transferase activity"/>
    <property type="evidence" value="ECO:0007669"/>
    <property type="project" value="UniProtKB-ARBA"/>
</dbReference>
<evidence type="ECO:0000313" key="6">
    <source>
        <dbReference type="EMBL" id="MCE7507060.1"/>
    </source>
</evidence>
<dbReference type="GO" id="GO:0012505">
    <property type="term" value="C:endomembrane system"/>
    <property type="evidence" value="ECO:0007669"/>
    <property type="project" value="UniProtKB-SubCell"/>
</dbReference>
<feature type="transmembrane region" description="Helical" evidence="5">
    <location>
        <begin position="139"/>
        <end position="156"/>
    </location>
</feature>
<dbReference type="EMBL" id="JAJVKT010000001">
    <property type="protein sequence ID" value="MCE7507060.1"/>
    <property type="molecule type" value="Genomic_DNA"/>
</dbReference>
<accession>A0A9Q3ZBC2</accession>
<dbReference type="Proteomes" id="UP001107961">
    <property type="component" value="Unassembled WGS sequence"/>
</dbReference>
<feature type="transmembrane region" description="Helical" evidence="5">
    <location>
        <begin position="115"/>
        <end position="133"/>
    </location>
</feature>
<evidence type="ECO:0000256" key="3">
    <source>
        <dbReference type="ARBA" id="ARBA00022989"/>
    </source>
</evidence>
<keyword evidence="3 5" id="KW-1133">Transmembrane helix</keyword>
<dbReference type="Pfam" id="PF04191">
    <property type="entry name" value="PEMT"/>
    <property type="match status" value="1"/>
</dbReference>
<dbReference type="AlphaFoldDB" id="A0A9Q3ZBC2"/>
<gene>
    <name evidence="6" type="ORF">LZG35_00315</name>
</gene>
<dbReference type="PANTHER" id="PTHR12714">
    <property type="entry name" value="PROTEIN-S ISOPRENYLCYSTEINE O-METHYLTRANSFERASE"/>
    <property type="match status" value="1"/>
</dbReference>
<dbReference type="Gene3D" id="1.20.120.1630">
    <property type="match status" value="1"/>
</dbReference>
<evidence type="ECO:0000256" key="1">
    <source>
        <dbReference type="ARBA" id="ARBA00004127"/>
    </source>
</evidence>
<proteinExistence type="predicted"/>
<evidence type="ECO:0000313" key="7">
    <source>
        <dbReference type="Proteomes" id="UP001107961"/>
    </source>
</evidence>
<keyword evidence="2 5" id="KW-0812">Transmembrane</keyword>
<evidence type="ECO:0000256" key="5">
    <source>
        <dbReference type="SAM" id="Phobius"/>
    </source>
</evidence>
<feature type="transmembrane region" description="Helical" evidence="5">
    <location>
        <begin position="44"/>
        <end position="66"/>
    </location>
</feature>
<evidence type="ECO:0000256" key="4">
    <source>
        <dbReference type="ARBA" id="ARBA00023136"/>
    </source>
</evidence>
<keyword evidence="7" id="KW-1185">Reference proteome</keyword>
<dbReference type="InterPro" id="IPR007318">
    <property type="entry name" value="Phopholipid_MeTrfase"/>
</dbReference>
<sequence>MTEDAAELILVLMVIASALLYRFAMPRLRRPRVPVRTSLDLEKVILVGMMFCTMAVIPFLDMMVPWFEFADIVFMDEVAWLGLLLGSAAVWLFWRAKEDLARCSRRPVDSGIYRYLRHPACAAMLLWSLAQLLLLQNWLAGPAAALTFTMVYLLQLPREEQRMLERYGHRYLDYMARTPAILPRFSRYR</sequence>
<name>A0A9Q3ZBC2_9GAMM</name>
<feature type="transmembrane region" description="Helical" evidence="5">
    <location>
        <begin position="78"/>
        <end position="94"/>
    </location>
</feature>
<dbReference type="RefSeq" id="WP_055099684.1">
    <property type="nucleotide sequence ID" value="NZ_CP012331.1"/>
</dbReference>
<evidence type="ECO:0000256" key="2">
    <source>
        <dbReference type="ARBA" id="ARBA00022692"/>
    </source>
</evidence>
<comment type="caution">
    <text evidence="6">The sequence shown here is derived from an EMBL/GenBank/DDBJ whole genome shotgun (WGS) entry which is preliminary data.</text>
</comment>
<reference evidence="6" key="1">
    <citation type="submission" date="2022-01" db="EMBL/GenBank/DDBJ databases">
        <authorList>
            <person name="Karlyshev A.V."/>
            <person name="Jaspars M."/>
        </authorList>
    </citation>
    <scope>NUCLEOTIDE SEQUENCE</scope>
    <source>
        <strain evidence="6">AGSA3-2</strain>
    </source>
</reference>
<dbReference type="PANTHER" id="PTHR12714:SF9">
    <property type="entry name" value="PROTEIN-S-ISOPRENYLCYSTEINE O-METHYLTRANSFERASE"/>
    <property type="match status" value="1"/>
</dbReference>
<feature type="transmembrane region" description="Helical" evidence="5">
    <location>
        <begin position="6"/>
        <end position="24"/>
    </location>
</feature>
<organism evidence="6 7">
    <name type="scientific">Alloalcanivorax xenomutans</name>
    <dbReference type="NCBI Taxonomy" id="1094342"/>
    <lineage>
        <taxon>Bacteria</taxon>
        <taxon>Pseudomonadati</taxon>
        <taxon>Pseudomonadota</taxon>
        <taxon>Gammaproteobacteria</taxon>
        <taxon>Oceanospirillales</taxon>
        <taxon>Alcanivoracaceae</taxon>
        <taxon>Alloalcanivorax</taxon>
    </lineage>
</organism>
<comment type="subcellular location">
    <subcellularLocation>
        <location evidence="1">Endomembrane system</location>
        <topology evidence="1">Multi-pass membrane protein</topology>
    </subcellularLocation>
</comment>
<protein>
    <submittedName>
        <fullName evidence="6">DUF1295 domain-containing protein</fullName>
    </submittedName>
</protein>